<keyword evidence="3" id="KW-1188">Viral release from host cell</keyword>
<evidence type="ECO:0000256" key="3">
    <source>
        <dbReference type="ARBA" id="ARBA00022612"/>
    </source>
</evidence>
<keyword evidence="2" id="KW-1162">Viral penetration into host cytoplasm</keyword>
<dbReference type="EMBL" id="LAZR01000369">
    <property type="protein sequence ID" value="KKN72127.1"/>
    <property type="molecule type" value="Genomic_DNA"/>
</dbReference>
<evidence type="ECO:0000256" key="4">
    <source>
        <dbReference type="ARBA" id="ARBA00022844"/>
    </source>
</evidence>
<reference evidence="7" key="1">
    <citation type="journal article" date="2015" name="Nature">
        <title>Complex archaea that bridge the gap between prokaryotes and eukaryotes.</title>
        <authorList>
            <person name="Spang A."/>
            <person name="Saw J.H."/>
            <person name="Jorgensen S.L."/>
            <person name="Zaremba-Niedzwiedzka K."/>
            <person name="Martijn J."/>
            <person name="Lind A.E."/>
            <person name="van Eijk R."/>
            <person name="Schleper C."/>
            <person name="Guy L."/>
            <person name="Ettema T.J."/>
        </authorList>
    </citation>
    <scope>NUCLEOTIDE SEQUENCE</scope>
</reference>
<gene>
    <name evidence="7" type="ORF">LCGC14_0414130</name>
</gene>
<dbReference type="Pfam" id="PF12236">
    <property type="entry name" value="Head-tail_con"/>
    <property type="match status" value="1"/>
</dbReference>
<protein>
    <recommendedName>
        <fullName evidence="8">Bacteriophage head to tail connecting protein</fullName>
    </recommendedName>
</protein>
<evidence type="ECO:0000256" key="2">
    <source>
        <dbReference type="ARBA" id="ARBA00022595"/>
    </source>
</evidence>
<keyword evidence="5" id="KW-0231">Viral genome packaging</keyword>
<evidence type="ECO:0000256" key="1">
    <source>
        <dbReference type="ARBA" id="ARBA00004328"/>
    </source>
</evidence>
<keyword evidence="6" id="KW-1160">Virus entry into host cell</keyword>
<evidence type="ECO:0000256" key="5">
    <source>
        <dbReference type="ARBA" id="ARBA00023219"/>
    </source>
</evidence>
<name>A0A0F9TAY1_9ZZZZ</name>
<organism evidence="7">
    <name type="scientific">marine sediment metagenome</name>
    <dbReference type="NCBI Taxonomy" id="412755"/>
    <lineage>
        <taxon>unclassified sequences</taxon>
        <taxon>metagenomes</taxon>
        <taxon>ecological metagenomes</taxon>
    </lineage>
</organism>
<proteinExistence type="predicted"/>
<dbReference type="InterPro" id="IPR020991">
    <property type="entry name" value="Connector_podovirus"/>
</dbReference>
<accession>A0A0F9TAY1</accession>
<evidence type="ECO:0000256" key="6">
    <source>
        <dbReference type="ARBA" id="ARBA00023296"/>
    </source>
</evidence>
<dbReference type="AlphaFoldDB" id="A0A0F9TAY1"/>
<dbReference type="GO" id="GO:0044423">
    <property type="term" value="C:virion component"/>
    <property type="evidence" value="ECO:0007669"/>
    <property type="project" value="UniProtKB-KW"/>
</dbReference>
<comment type="subcellular location">
    <subcellularLocation>
        <location evidence="1">Virion</location>
    </subcellularLocation>
</comment>
<comment type="caution">
    <text evidence="7">The sequence shown here is derived from an EMBL/GenBank/DDBJ whole genome shotgun (WGS) entry which is preliminary data.</text>
</comment>
<dbReference type="GO" id="GO:0046718">
    <property type="term" value="P:symbiont entry into host cell"/>
    <property type="evidence" value="ECO:0007669"/>
    <property type="project" value="UniProtKB-KW"/>
</dbReference>
<keyword evidence="4" id="KW-0946">Virion</keyword>
<evidence type="ECO:0008006" key="8">
    <source>
        <dbReference type="Google" id="ProtNLM"/>
    </source>
</evidence>
<evidence type="ECO:0000313" key="7">
    <source>
        <dbReference type="EMBL" id="KKN72127.1"/>
    </source>
</evidence>
<sequence length="567" mass="64051">MPNPFETRRTKLKNERESWVTRAKDIALYTVPQYDRYDNQENRNRGDINFDKILDSTATMASEVTASGFMTGITNPSKPWLILTHPDFRVMQSPRVKQYLYETTRIILETYGRSNLYNTLPPLYQQLSLFGTAALFMQEDKGDFIRSFNFAPGEYYLAQNDLGIIDTLYRDFSMTYIQLVNKFGIDNVSEKVRSNVIQGKNLDVWINVTHAIEPKNKYLKGVDEEVSPEAKWRSVYYEAGRSRSEVGGDGYLRVSGFMEFPVMAPRWHTISNDVYGWGRGSVCLGDIKQLQYQTEEKAKAIEKMVNPPLKAPSSMDYTDINNVAGGVSFYDANSSSTEGFRTLYEVDIKIEALLADIADIRDRIKQCFYVDAFAMISELDRAQITATEIVERRDEKLLKLGTVYHRLNDELLDPMVDRTFNVLSRAGQLPEPPPELEGVNLKVEYLSILAQAQKSHVLGNIERTIQFVAGLAEAKQDPSVWDKHNTDQAITDYFEASAVPPNHVFPDDVVANVRGQRARIQQAQQAVEMASKGAEAARSASDAEINQEGDTVLSTISEQVRQAANAG</sequence>